<dbReference type="InterPro" id="IPR039569">
    <property type="entry name" value="FAS1-like_DH_region"/>
</dbReference>
<dbReference type="Gene3D" id="3.10.129.10">
    <property type="entry name" value="Hotdog Thioesterase"/>
    <property type="match status" value="1"/>
</dbReference>
<evidence type="ECO:0000313" key="3">
    <source>
        <dbReference type="Proteomes" id="UP000249130"/>
    </source>
</evidence>
<dbReference type="OrthoDB" id="5522043at2"/>
<accession>A0A327L2F1</accession>
<dbReference type="CDD" id="cd03441">
    <property type="entry name" value="R_hydratase_like"/>
    <property type="match status" value="1"/>
</dbReference>
<proteinExistence type="predicted"/>
<dbReference type="AlphaFoldDB" id="A0A327L2F1"/>
<gene>
    <name evidence="2" type="ORF">CH341_08095</name>
</gene>
<name>A0A327L2F1_9BRAD</name>
<dbReference type="RefSeq" id="WP_111418532.1">
    <property type="nucleotide sequence ID" value="NZ_NPEX01000038.1"/>
</dbReference>
<protein>
    <submittedName>
        <fullName evidence="2">Monoamine oxidase</fullName>
    </submittedName>
</protein>
<evidence type="ECO:0000259" key="1">
    <source>
        <dbReference type="Pfam" id="PF13452"/>
    </source>
</evidence>
<feature type="domain" description="FAS1-like dehydratase" evidence="1">
    <location>
        <begin position="37"/>
        <end position="158"/>
    </location>
</feature>
<reference evidence="2 3" key="1">
    <citation type="submission" date="2017-07" db="EMBL/GenBank/DDBJ databases">
        <title>Draft Genome Sequences of Select Purple Nonsulfur Bacteria.</title>
        <authorList>
            <person name="Lasarre B."/>
            <person name="Mckinlay J.B."/>
        </authorList>
    </citation>
    <scope>NUCLEOTIDE SEQUENCE [LARGE SCALE GENOMIC DNA]</scope>
    <source>
        <strain evidence="2 3">DSM 5909</strain>
    </source>
</reference>
<organism evidence="2 3">
    <name type="scientific">Rhodoplanes roseus</name>
    <dbReference type="NCBI Taxonomy" id="29409"/>
    <lineage>
        <taxon>Bacteria</taxon>
        <taxon>Pseudomonadati</taxon>
        <taxon>Pseudomonadota</taxon>
        <taxon>Alphaproteobacteria</taxon>
        <taxon>Hyphomicrobiales</taxon>
        <taxon>Nitrobacteraceae</taxon>
        <taxon>Rhodoplanes</taxon>
    </lineage>
</organism>
<evidence type="ECO:0000313" key="2">
    <source>
        <dbReference type="EMBL" id="RAI44641.1"/>
    </source>
</evidence>
<dbReference type="Pfam" id="PF13452">
    <property type="entry name" value="FAS1_DH_region"/>
    <property type="match status" value="1"/>
</dbReference>
<keyword evidence="3" id="KW-1185">Reference proteome</keyword>
<sequence length="168" mass="19004">MGHASERTVDRTAAPKVAVDFWADEKNRKMWDDIVPGAPRKTVPYVLTREAIQAYCRSVGDLHPLYMDEDYAAASPYGGLIAPPSIHILLMFACTPMDDWMRSPGTVNAGQSWSYNLPARPGDTIRMDARALDKFIRKDRLFVIHDNVFFNQNDDVICSGRGWTIRPM</sequence>
<comment type="caution">
    <text evidence="2">The sequence shown here is derived from an EMBL/GenBank/DDBJ whole genome shotgun (WGS) entry which is preliminary data.</text>
</comment>
<dbReference type="InterPro" id="IPR029069">
    <property type="entry name" value="HotDog_dom_sf"/>
</dbReference>
<dbReference type="Proteomes" id="UP000249130">
    <property type="component" value="Unassembled WGS sequence"/>
</dbReference>
<dbReference type="SUPFAM" id="SSF54637">
    <property type="entry name" value="Thioesterase/thiol ester dehydrase-isomerase"/>
    <property type="match status" value="1"/>
</dbReference>
<dbReference type="EMBL" id="NPEX01000038">
    <property type="protein sequence ID" value="RAI44641.1"/>
    <property type="molecule type" value="Genomic_DNA"/>
</dbReference>